<keyword evidence="13" id="KW-1185">Reference proteome</keyword>
<evidence type="ECO:0000256" key="1">
    <source>
        <dbReference type="ARBA" id="ARBA00000085"/>
    </source>
</evidence>
<dbReference type="SUPFAM" id="SSF55781">
    <property type="entry name" value="GAF domain-like"/>
    <property type="match status" value="2"/>
</dbReference>
<keyword evidence="5" id="KW-0716">Sensory transduction</keyword>
<dbReference type="RefSeq" id="WP_184441674.1">
    <property type="nucleotide sequence ID" value="NZ_JACHNS010000006.1"/>
</dbReference>
<evidence type="ECO:0000256" key="3">
    <source>
        <dbReference type="ARBA" id="ARBA00012438"/>
    </source>
</evidence>
<dbReference type="Gene3D" id="3.30.450.40">
    <property type="match status" value="1"/>
</dbReference>
<organism evidence="12 13">
    <name type="scientific">Xanthomonas cannabis</name>
    <dbReference type="NCBI Taxonomy" id="1885674"/>
    <lineage>
        <taxon>Bacteria</taxon>
        <taxon>Pseudomonadati</taxon>
        <taxon>Pseudomonadota</taxon>
        <taxon>Gammaproteobacteria</taxon>
        <taxon>Lysobacterales</taxon>
        <taxon>Lysobacteraceae</taxon>
        <taxon>Xanthomonas</taxon>
    </lineage>
</organism>
<dbReference type="Pfam" id="PF00512">
    <property type="entry name" value="HisKA"/>
    <property type="match status" value="1"/>
</dbReference>
<evidence type="ECO:0000256" key="6">
    <source>
        <dbReference type="ARBA" id="ARBA00022679"/>
    </source>
</evidence>
<dbReference type="Gene3D" id="1.10.287.130">
    <property type="match status" value="1"/>
</dbReference>
<dbReference type="Gene3D" id="3.30.450.270">
    <property type="match status" value="1"/>
</dbReference>
<dbReference type="Gene3D" id="3.30.565.10">
    <property type="entry name" value="Histidine kinase-like ATPase, C-terminal domain"/>
    <property type="match status" value="1"/>
</dbReference>
<reference evidence="12 13" key="1">
    <citation type="submission" date="2020-08" db="EMBL/GenBank/DDBJ databases">
        <title>Studying the diversity of plant-associated saprophytic bacteria and their role in host health and plant-pathogen interactions.</title>
        <authorList>
            <person name="Potnis N."/>
        </authorList>
    </citation>
    <scope>NUCLEOTIDE SEQUENCE [LARGE SCALE GENOMIC DNA]</scope>
    <source>
        <strain evidence="12 13">F16</strain>
    </source>
</reference>
<dbReference type="SMART" id="SM00388">
    <property type="entry name" value="HisKA"/>
    <property type="match status" value="1"/>
</dbReference>
<dbReference type="InterPro" id="IPR003594">
    <property type="entry name" value="HATPase_dom"/>
</dbReference>
<dbReference type="InterPro" id="IPR005467">
    <property type="entry name" value="His_kinase_dom"/>
</dbReference>
<accession>A0ABR6JNV5</accession>
<feature type="domain" description="Phytochrome chromophore attachment site" evidence="10">
    <location>
        <begin position="137"/>
        <end position="295"/>
    </location>
</feature>
<keyword evidence="9" id="KW-0675">Receptor</keyword>
<dbReference type="SUPFAM" id="SSF55874">
    <property type="entry name" value="ATPase domain of HSP90 chaperone/DNA topoisomerase II/histidine kinase"/>
    <property type="match status" value="1"/>
</dbReference>
<dbReference type="Pfam" id="PF08446">
    <property type="entry name" value="PAS_2"/>
    <property type="match status" value="1"/>
</dbReference>
<comment type="similarity">
    <text evidence="2">In the N-terminal section; belongs to the phytochrome family.</text>
</comment>
<evidence type="ECO:0000256" key="5">
    <source>
        <dbReference type="ARBA" id="ARBA00022606"/>
    </source>
</evidence>
<dbReference type="PANTHER" id="PTHR42878">
    <property type="entry name" value="TWO-COMPONENT HISTIDINE KINASE"/>
    <property type="match status" value="1"/>
</dbReference>
<dbReference type="InterPro" id="IPR013654">
    <property type="entry name" value="PAS_2"/>
</dbReference>
<dbReference type="InterPro" id="IPR050351">
    <property type="entry name" value="BphY/WalK/GraS-like"/>
</dbReference>
<dbReference type="Pfam" id="PF00360">
    <property type="entry name" value="PHY"/>
    <property type="match status" value="1"/>
</dbReference>
<keyword evidence="7 12" id="KW-0418">Kinase</keyword>
<dbReference type="PROSITE" id="PS50046">
    <property type="entry name" value="PHYTOCHROME_2"/>
    <property type="match status" value="1"/>
</dbReference>
<sequence>MDLSSCAREPIHIPGAIQPHGILLVVDPSSLCVVERAVSNPALLEHFGDPLGAALSTVLNGVLAFSCAQLSALQPGASVFLGMLALGEYGTYPALAHRSDADILVELEEPVGGAPGALEDMYPTIRQFIETIEKAATPTELCQVAATHIRALTGFDRTLIYKFDDEWNGAVLAEDRNDVLPSYLDLRFPESDIPAQARELYRRNRVRLIANNAYVPVPLVVAPGHVRDRPTDLSLAVLRSVSPVHLQYMRNMGTGASLSISIVCEGRLWGLISCHHHTPLRVSHPVRTACEFIGQIFSLQVSLKERAMRVEERVSRRAIQVQLLGQMAGDENFMAALGRDPQSLLALTRSSGAAIVHRDECVLLGECPTQPQVLKLVQWLTSHQGSEDLFHTDRLPAVWDDADAFSDVASGVLSLSISQLHDSFVLWFRPEVVRTVRWGGDPRKKASGQVLSPRMSFEAWKEIVHKQALPWEDVDQDAAMELRVAIVDIVLRKAEEMAELNEQLLRSNKELEAFSYSVSHDLRAPFRHIVGYSELLGSSAAERLTDTERRYLATIAESAKSAGILVDDLLSFSQMGRSTLGRLSIDMRTLVDDVRHKLEMEYSGRSIEWVLPPLPRVDADPTMLRLVWQNLLANAIKFTRDSATPRIEVGHERTDSEDVFFVRDNGCGFDMRYVNKLFGVFQRLHHSDEYEGTGIGLANVQRIVGRHGGRTWAQGEIGKGATFYFTIPFFLGGSS</sequence>
<dbReference type="Pfam" id="PF02518">
    <property type="entry name" value="HATPase_c"/>
    <property type="match status" value="1"/>
</dbReference>
<gene>
    <name evidence="12" type="ORF">FHR60_003215</name>
</gene>
<feature type="domain" description="Histidine kinase" evidence="11">
    <location>
        <begin position="517"/>
        <end position="731"/>
    </location>
</feature>
<evidence type="ECO:0000259" key="11">
    <source>
        <dbReference type="PROSITE" id="PS50109"/>
    </source>
</evidence>
<keyword evidence="4" id="KW-0600">Photoreceptor protein</keyword>
<dbReference type="InterPro" id="IPR003018">
    <property type="entry name" value="GAF"/>
</dbReference>
<evidence type="ECO:0000256" key="2">
    <source>
        <dbReference type="ARBA" id="ARBA00006402"/>
    </source>
</evidence>
<proteinExistence type="inferred from homology"/>
<name>A0ABR6JNV5_9XANT</name>
<dbReference type="InterPro" id="IPR003661">
    <property type="entry name" value="HisK_dim/P_dom"/>
</dbReference>
<keyword evidence="6" id="KW-0808">Transferase</keyword>
<evidence type="ECO:0000256" key="9">
    <source>
        <dbReference type="ARBA" id="ARBA00023170"/>
    </source>
</evidence>
<dbReference type="SMART" id="SM00387">
    <property type="entry name" value="HATPase_c"/>
    <property type="match status" value="1"/>
</dbReference>
<dbReference type="SUPFAM" id="SSF47384">
    <property type="entry name" value="Homodimeric domain of signal transducing histidine kinase"/>
    <property type="match status" value="1"/>
</dbReference>
<dbReference type="InterPro" id="IPR035965">
    <property type="entry name" value="PAS-like_dom_sf"/>
</dbReference>
<dbReference type="PRINTS" id="PR01033">
    <property type="entry name" value="PHYTOCHROME"/>
</dbReference>
<keyword evidence="8" id="KW-0157">Chromophore</keyword>
<dbReference type="EC" id="2.7.13.3" evidence="3"/>
<dbReference type="GO" id="GO:0016301">
    <property type="term" value="F:kinase activity"/>
    <property type="evidence" value="ECO:0007669"/>
    <property type="project" value="UniProtKB-KW"/>
</dbReference>
<evidence type="ECO:0000256" key="7">
    <source>
        <dbReference type="ARBA" id="ARBA00022777"/>
    </source>
</evidence>
<evidence type="ECO:0000313" key="13">
    <source>
        <dbReference type="Proteomes" id="UP000554726"/>
    </source>
</evidence>
<dbReference type="PANTHER" id="PTHR42878:SF15">
    <property type="entry name" value="BACTERIOPHYTOCHROME"/>
    <property type="match status" value="1"/>
</dbReference>
<dbReference type="SMART" id="SM00065">
    <property type="entry name" value="GAF"/>
    <property type="match status" value="1"/>
</dbReference>
<evidence type="ECO:0000259" key="10">
    <source>
        <dbReference type="PROSITE" id="PS50046"/>
    </source>
</evidence>
<dbReference type="InterPro" id="IPR043150">
    <property type="entry name" value="Phytochrome_PHY_sf"/>
</dbReference>
<evidence type="ECO:0000256" key="8">
    <source>
        <dbReference type="ARBA" id="ARBA00022991"/>
    </source>
</evidence>
<dbReference type="InterPro" id="IPR036890">
    <property type="entry name" value="HATPase_C_sf"/>
</dbReference>
<dbReference type="InterPro" id="IPR001294">
    <property type="entry name" value="Phytochrome"/>
</dbReference>
<dbReference type="InterPro" id="IPR029016">
    <property type="entry name" value="GAF-like_dom_sf"/>
</dbReference>
<dbReference type="EMBL" id="JACHNS010000006">
    <property type="protein sequence ID" value="MBB4594514.1"/>
    <property type="molecule type" value="Genomic_DNA"/>
</dbReference>
<evidence type="ECO:0000256" key="4">
    <source>
        <dbReference type="ARBA" id="ARBA00022543"/>
    </source>
</evidence>
<evidence type="ECO:0000313" key="12">
    <source>
        <dbReference type="EMBL" id="MBB4594514.1"/>
    </source>
</evidence>
<dbReference type="Pfam" id="PF01590">
    <property type="entry name" value="GAF"/>
    <property type="match status" value="1"/>
</dbReference>
<dbReference type="SUPFAM" id="SSF55785">
    <property type="entry name" value="PYP-like sensor domain (PAS domain)"/>
    <property type="match status" value="1"/>
</dbReference>
<dbReference type="InterPro" id="IPR013515">
    <property type="entry name" value="Phytochrome_cen-reg"/>
</dbReference>
<dbReference type="CDD" id="cd00082">
    <property type="entry name" value="HisKA"/>
    <property type="match status" value="1"/>
</dbReference>
<dbReference type="InterPro" id="IPR016132">
    <property type="entry name" value="Phyto_chromo_attachment"/>
</dbReference>
<comment type="catalytic activity">
    <reaction evidence="1">
        <text>ATP + protein L-histidine = ADP + protein N-phospho-L-histidine.</text>
        <dbReference type="EC" id="2.7.13.3"/>
    </reaction>
</comment>
<protein>
    <recommendedName>
        <fullName evidence="3">histidine kinase</fullName>
        <ecNumber evidence="3">2.7.13.3</ecNumber>
    </recommendedName>
</protein>
<dbReference type="Gene3D" id="3.30.450.20">
    <property type="entry name" value="PAS domain"/>
    <property type="match status" value="1"/>
</dbReference>
<dbReference type="InterPro" id="IPR036097">
    <property type="entry name" value="HisK_dim/P_sf"/>
</dbReference>
<comment type="caution">
    <text evidence="12">The sequence shown here is derived from an EMBL/GenBank/DDBJ whole genome shotgun (WGS) entry which is preliminary data.</text>
</comment>
<dbReference type="PROSITE" id="PS50109">
    <property type="entry name" value="HIS_KIN"/>
    <property type="match status" value="1"/>
</dbReference>
<dbReference type="Proteomes" id="UP000554726">
    <property type="component" value="Unassembled WGS sequence"/>
</dbReference>